<feature type="transmembrane region" description="Helical" evidence="12">
    <location>
        <begin position="600"/>
        <end position="625"/>
    </location>
</feature>
<dbReference type="PROSITE" id="PS50259">
    <property type="entry name" value="G_PROTEIN_RECEP_F3_4"/>
    <property type="match status" value="1"/>
</dbReference>
<dbReference type="PANTHER" id="PTHR24061">
    <property type="entry name" value="CALCIUM-SENSING RECEPTOR-RELATED"/>
    <property type="match status" value="1"/>
</dbReference>
<proteinExistence type="inferred from homology"/>
<dbReference type="GO" id="GO:0004930">
    <property type="term" value="F:G protein-coupled receptor activity"/>
    <property type="evidence" value="ECO:0007669"/>
    <property type="project" value="UniProtKB-KW"/>
</dbReference>
<protein>
    <recommendedName>
        <fullName evidence="14">G-protein coupled receptors family 3 profile domain-containing protein</fullName>
    </recommendedName>
</protein>
<evidence type="ECO:0000256" key="9">
    <source>
        <dbReference type="ARBA" id="ARBA00023170"/>
    </source>
</evidence>
<evidence type="ECO:0000256" key="4">
    <source>
        <dbReference type="ARBA" id="ARBA00022692"/>
    </source>
</evidence>
<feature type="transmembrane region" description="Helical" evidence="12">
    <location>
        <begin position="714"/>
        <end position="733"/>
    </location>
</feature>
<dbReference type="InterPro" id="IPR028082">
    <property type="entry name" value="Peripla_BP_I"/>
</dbReference>
<evidence type="ECO:0000256" key="3">
    <source>
        <dbReference type="ARBA" id="ARBA00022475"/>
    </source>
</evidence>
<dbReference type="FunFam" id="3.40.50.2300:FF:000067">
    <property type="entry name" value="Olfactory receptor C family, h1"/>
    <property type="match status" value="1"/>
</dbReference>
<dbReference type="Pfam" id="PF00003">
    <property type="entry name" value="7tm_3"/>
    <property type="match status" value="1"/>
</dbReference>
<feature type="transmembrane region" description="Helical" evidence="12">
    <location>
        <begin position="794"/>
        <end position="814"/>
    </location>
</feature>
<keyword evidence="16" id="KW-1185">Reference proteome</keyword>
<dbReference type="InterPro" id="IPR000337">
    <property type="entry name" value="GPCR_3"/>
</dbReference>
<evidence type="ECO:0000259" key="14">
    <source>
        <dbReference type="PROSITE" id="PS50259"/>
    </source>
</evidence>
<dbReference type="OMA" id="FACTFLQ"/>
<evidence type="ECO:0000256" key="8">
    <source>
        <dbReference type="ARBA" id="ARBA00023136"/>
    </source>
</evidence>
<comment type="similarity">
    <text evidence="2">Belongs to the G-protein coupled receptor 3 family.</text>
</comment>
<evidence type="ECO:0000256" key="10">
    <source>
        <dbReference type="ARBA" id="ARBA00023180"/>
    </source>
</evidence>
<evidence type="ECO:0000313" key="16">
    <source>
        <dbReference type="Proteomes" id="UP000288216"/>
    </source>
</evidence>
<keyword evidence="3" id="KW-1003">Cell membrane</keyword>
<feature type="chain" id="PRO_5019415743" description="G-protein coupled receptors family 3 profile domain-containing protein" evidence="13">
    <location>
        <begin position="20"/>
        <end position="869"/>
    </location>
</feature>
<evidence type="ECO:0000313" key="15">
    <source>
        <dbReference type="EMBL" id="GCB70695.1"/>
    </source>
</evidence>
<dbReference type="PRINTS" id="PR01535">
    <property type="entry name" value="VOMERONASL2R"/>
</dbReference>
<dbReference type="GO" id="GO:0005886">
    <property type="term" value="C:plasma membrane"/>
    <property type="evidence" value="ECO:0007669"/>
    <property type="project" value="UniProtKB-SubCell"/>
</dbReference>
<dbReference type="CDD" id="cd15283">
    <property type="entry name" value="7tmC_V2R_pheromone"/>
    <property type="match status" value="1"/>
</dbReference>
<dbReference type="PRINTS" id="PR00248">
    <property type="entry name" value="GPCRMGR"/>
</dbReference>
<dbReference type="InterPro" id="IPR017978">
    <property type="entry name" value="GPCR_3_C"/>
</dbReference>
<keyword evidence="10" id="KW-0325">Glycoprotein</keyword>
<keyword evidence="11" id="KW-0807">Transducer</keyword>
<evidence type="ECO:0000256" key="13">
    <source>
        <dbReference type="SAM" id="SignalP"/>
    </source>
</evidence>
<dbReference type="OrthoDB" id="5984008at2759"/>
<dbReference type="FunFam" id="3.40.50.2300:FF:000475">
    <property type="entry name" value="Olfactory receptor C family, g2"/>
    <property type="match status" value="1"/>
</dbReference>
<dbReference type="FunFam" id="3.40.50.2300:FF:000016">
    <property type="entry name" value="Taste 1 receptor member 2"/>
    <property type="match status" value="1"/>
</dbReference>
<dbReference type="Pfam" id="PF01094">
    <property type="entry name" value="ANF_receptor"/>
    <property type="match status" value="1"/>
</dbReference>
<dbReference type="InterPro" id="IPR000068">
    <property type="entry name" value="GPCR_3_Ca_sens_rcpt-rel"/>
</dbReference>
<evidence type="ECO:0000256" key="5">
    <source>
        <dbReference type="ARBA" id="ARBA00022729"/>
    </source>
</evidence>
<gene>
    <name evidence="15" type="ORF">scyTo_0010832</name>
</gene>
<evidence type="ECO:0000256" key="2">
    <source>
        <dbReference type="ARBA" id="ARBA00007242"/>
    </source>
</evidence>
<evidence type="ECO:0000256" key="11">
    <source>
        <dbReference type="ARBA" id="ARBA00023224"/>
    </source>
</evidence>
<keyword evidence="7" id="KW-0297">G-protein coupled receptor</keyword>
<feature type="domain" description="G-protein coupled receptors family 3 profile" evidence="14">
    <location>
        <begin position="600"/>
        <end position="864"/>
    </location>
</feature>
<evidence type="ECO:0000256" key="1">
    <source>
        <dbReference type="ARBA" id="ARBA00004651"/>
    </source>
</evidence>
<feature type="transmembrane region" description="Helical" evidence="12">
    <location>
        <begin position="826"/>
        <end position="849"/>
    </location>
</feature>
<evidence type="ECO:0000256" key="7">
    <source>
        <dbReference type="ARBA" id="ARBA00023040"/>
    </source>
</evidence>
<organism evidence="15 16">
    <name type="scientific">Scyliorhinus torazame</name>
    <name type="common">Cloudy catshark</name>
    <name type="synonym">Catulus torazame</name>
    <dbReference type="NCBI Taxonomy" id="75743"/>
    <lineage>
        <taxon>Eukaryota</taxon>
        <taxon>Metazoa</taxon>
        <taxon>Chordata</taxon>
        <taxon>Craniata</taxon>
        <taxon>Vertebrata</taxon>
        <taxon>Chondrichthyes</taxon>
        <taxon>Elasmobranchii</taxon>
        <taxon>Galeomorphii</taxon>
        <taxon>Galeoidea</taxon>
        <taxon>Carcharhiniformes</taxon>
        <taxon>Scyliorhinidae</taxon>
        <taxon>Scyliorhinus</taxon>
    </lineage>
</organism>
<feature type="transmembrane region" description="Helical" evidence="12">
    <location>
        <begin position="670"/>
        <end position="694"/>
    </location>
</feature>
<dbReference type="Pfam" id="PF07562">
    <property type="entry name" value="NCD3G"/>
    <property type="match status" value="1"/>
</dbReference>
<feature type="transmembrane region" description="Helical" evidence="12">
    <location>
        <begin position="758"/>
        <end position="782"/>
    </location>
</feature>
<reference evidence="15 16" key="1">
    <citation type="journal article" date="2018" name="Nat. Ecol. Evol.">
        <title>Shark genomes provide insights into elasmobranch evolution and the origin of vertebrates.</title>
        <authorList>
            <person name="Hara Y"/>
            <person name="Yamaguchi K"/>
            <person name="Onimaru K"/>
            <person name="Kadota M"/>
            <person name="Koyanagi M"/>
            <person name="Keeley SD"/>
            <person name="Tatsumi K"/>
            <person name="Tanaka K"/>
            <person name="Motone F"/>
            <person name="Kageyama Y"/>
            <person name="Nozu R"/>
            <person name="Adachi N"/>
            <person name="Nishimura O"/>
            <person name="Nakagawa R"/>
            <person name="Tanegashima C"/>
            <person name="Kiyatake I"/>
            <person name="Matsumoto R"/>
            <person name="Murakumo K"/>
            <person name="Nishida K"/>
            <person name="Terakita A"/>
            <person name="Kuratani S"/>
            <person name="Sato K"/>
            <person name="Hyodo S Kuraku.S."/>
        </authorList>
    </citation>
    <scope>NUCLEOTIDE SEQUENCE [LARGE SCALE GENOMIC DNA]</scope>
</reference>
<keyword evidence="6 12" id="KW-1133">Transmembrane helix</keyword>
<dbReference type="Gene3D" id="3.40.50.2300">
    <property type="match status" value="2"/>
</dbReference>
<feature type="transmembrane region" description="Helical" evidence="12">
    <location>
        <begin position="637"/>
        <end position="658"/>
    </location>
</feature>
<dbReference type="InterPro" id="IPR011500">
    <property type="entry name" value="GPCR_3_9-Cys_dom"/>
</dbReference>
<dbReference type="InterPro" id="IPR004073">
    <property type="entry name" value="GPCR_3_vmron_rcpt_2"/>
</dbReference>
<feature type="signal peptide" evidence="13">
    <location>
        <begin position="1"/>
        <end position="19"/>
    </location>
</feature>
<dbReference type="PANTHER" id="PTHR24061:SF0">
    <property type="entry name" value="C-FAMILY ODORANT RECEPTOR OLFCT1"/>
    <property type="match status" value="1"/>
</dbReference>
<dbReference type="InterPro" id="IPR001828">
    <property type="entry name" value="ANF_lig-bd_rcpt"/>
</dbReference>
<name>A0A401PC37_SCYTO</name>
<dbReference type="FunFam" id="2.10.50.30:FF:000002">
    <property type="entry name" value="Vomeronasal 2 receptor, h1"/>
    <property type="match status" value="1"/>
</dbReference>
<keyword evidence="8 12" id="KW-0472">Membrane</keyword>
<dbReference type="PROSITE" id="PS00981">
    <property type="entry name" value="G_PROTEIN_RECEP_F3_3"/>
    <property type="match status" value="1"/>
</dbReference>
<comment type="subcellular location">
    <subcellularLocation>
        <location evidence="1">Cell membrane</location>
        <topology evidence="1">Multi-pass membrane protein</topology>
    </subcellularLocation>
</comment>
<dbReference type="SUPFAM" id="SSF53822">
    <property type="entry name" value="Periplasmic binding protein-like I"/>
    <property type="match status" value="1"/>
</dbReference>
<dbReference type="Proteomes" id="UP000288216">
    <property type="component" value="Unassembled WGS sequence"/>
</dbReference>
<dbReference type="CDD" id="cd06364">
    <property type="entry name" value="PBP1_CaSR"/>
    <property type="match status" value="1"/>
</dbReference>
<keyword evidence="4 12" id="KW-0812">Transmembrane</keyword>
<dbReference type="InterPro" id="IPR017979">
    <property type="entry name" value="GPCR_3_CS"/>
</dbReference>
<keyword evidence="5 13" id="KW-0732">Signal</keyword>
<sequence>MNFSVHFVLIFSLSLSVRGAIDPSCKLLEKFNLYGVHKNGDIIIGGLFPIHFTVTLPELSYKTKPEVLQCEGFNFRTFRWLQMMIFTIEEINKDQTLLPSIRLGYSIYDNCRKVPQAVRAAVTLLNGADNIFKNSKCTGSPPIPAIVGDARSTQSIIIGRIAGRFGIPMVSYSSSCSCLSNKVEFPTFFRTIPSDSFQAKAMAQLVKHFGWTWVGSIATQDDYGQYLVQLFNEQVQNYGVCLAFTEAIPKIPSRAKILQIVDTIKRSTAKVIVLFAGVGDIINLANEVVRQNITNKQWIASETWSTAALLATKKNFRSFGGTIGFAFHKGEVPQFKKFLLKVRPTSIPGNSLINRFWEKLFGCTFNPPDNTTRYAIASISEPICTGQEDIEKTDSVYNDVSQLRVSYNVYKAVYAIAHALHNLVNCEPNKGPFLNKTCANISHLAPWQLLHYIKEVNFTNKFGEKVYFDENGDPIASYDIMNWQMDADGSVKIVTVGLFDASATPGQELLIDEDLLIWGDGQTKTPSSICSESCSPGTRKAARKGQPVCCFDCLQCAEGKMSNQTDSIHCLTCPIDYWSNQEHDQCVLKEIEFLSFEDTLGIILTTIALFGTGITTVILVIFICYRNTPVVRSNNIELSFLLLVSLLLCFLCSLTFIGQPTTWSCIFRHTVFGVSFALCISCILGKTIVVLMVFSATLPNNDMMKYFGPLQQRASVFACTFLQVIICILWLAISPPFPVKNIKYQNAKIILECDVGSVTAFCCVLGYIGLLAAISVVLAFLARKLPDNFNEAKFITFSMLIFSAVWVTFIPAYISSPGKYTVAVEIFAILCSSFGVAACNFAPKCYIILLKPDQNTKKHVMGRPAVAST</sequence>
<dbReference type="AlphaFoldDB" id="A0A401PC37"/>
<evidence type="ECO:0000256" key="6">
    <source>
        <dbReference type="ARBA" id="ARBA00022989"/>
    </source>
</evidence>
<comment type="caution">
    <text evidence="15">The sequence shown here is derived from an EMBL/GenBank/DDBJ whole genome shotgun (WGS) entry which is preliminary data.</text>
</comment>
<dbReference type="EMBL" id="BFAA01004758">
    <property type="protein sequence ID" value="GCB70695.1"/>
    <property type="molecule type" value="Genomic_DNA"/>
</dbReference>
<accession>A0A401PC37</accession>
<evidence type="ECO:0000256" key="12">
    <source>
        <dbReference type="SAM" id="Phobius"/>
    </source>
</evidence>
<keyword evidence="9" id="KW-0675">Receptor</keyword>
<dbReference type="InterPro" id="IPR038550">
    <property type="entry name" value="GPCR_3_9-Cys_sf"/>
</dbReference>
<dbReference type="STRING" id="75743.A0A401PC37"/>
<dbReference type="Gene3D" id="2.10.50.30">
    <property type="entry name" value="GPCR, family 3, nine cysteines domain"/>
    <property type="match status" value="1"/>
</dbReference>